<reference evidence="3" key="1">
    <citation type="submission" date="2021-11" db="EMBL/GenBank/DDBJ databases">
        <authorList>
            <person name="Schell T."/>
        </authorList>
    </citation>
    <scope>NUCLEOTIDE SEQUENCE</scope>
    <source>
        <strain evidence="3">M5</strain>
    </source>
</reference>
<feature type="signal peptide" evidence="2">
    <location>
        <begin position="1"/>
        <end position="24"/>
    </location>
</feature>
<keyword evidence="4" id="KW-1185">Reference proteome</keyword>
<gene>
    <name evidence="3" type="ORF">DGAL_LOCUS11092</name>
</gene>
<protein>
    <recommendedName>
        <fullName evidence="5">Secreted protein</fullName>
    </recommendedName>
</protein>
<dbReference type="Proteomes" id="UP000789390">
    <property type="component" value="Unassembled WGS sequence"/>
</dbReference>
<keyword evidence="2" id="KW-0732">Signal</keyword>
<proteinExistence type="predicted"/>
<evidence type="ECO:0000256" key="2">
    <source>
        <dbReference type="SAM" id="SignalP"/>
    </source>
</evidence>
<evidence type="ECO:0008006" key="5">
    <source>
        <dbReference type="Google" id="ProtNLM"/>
    </source>
</evidence>
<sequence>MLNKSVAFLLVLVCVQLMIQGSDQMPVPASVENLIEALNRRHGHKENNHHHGGYDYEQHHGHHHGHHKRSTTTASPEEITTQAP</sequence>
<evidence type="ECO:0000313" key="4">
    <source>
        <dbReference type="Proteomes" id="UP000789390"/>
    </source>
</evidence>
<accession>A0A8J2RS35</accession>
<comment type="caution">
    <text evidence="3">The sequence shown here is derived from an EMBL/GenBank/DDBJ whole genome shotgun (WGS) entry which is preliminary data.</text>
</comment>
<dbReference type="EMBL" id="CAKKLH010000278">
    <property type="protein sequence ID" value="CAH0107759.1"/>
    <property type="molecule type" value="Genomic_DNA"/>
</dbReference>
<dbReference type="OrthoDB" id="6399542at2759"/>
<evidence type="ECO:0000313" key="3">
    <source>
        <dbReference type="EMBL" id="CAH0107759.1"/>
    </source>
</evidence>
<name>A0A8J2RS35_9CRUS</name>
<feature type="region of interest" description="Disordered" evidence="1">
    <location>
        <begin position="39"/>
        <end position="84"/>
    </location>
</feature>
<feature type="chain" id="PRO_5035162033" description="Secreted protein" evidence="2">
    <location>
        <begin position="25"/>
        <end position="84"/>
    </location>
</feature>
<feature type="compositionally biased region" description="Polar residues" evidence="1">
    <location>
        <begin position="71"/>
        <end position="84"/>
    </location>
</feature>
<feature type="compositionally biased region" description="Basic residues" evidence="1">
    <location>
        <begin position="40"/>
        <end position="51"/>
    </location>
</feature>
<organism evidence="3 4">
    <name type="scientific">Daphnia galeata</name>
    <dbReference type="NCBI Taxonomy" id="27404"/>
    <lineage>
        <taxon>Eukaryota</taxon>
        <taxon>Metazoa</taxon>
        <taxon>Ecdysozoa</taxon>
        <taxon>Arthropoda</taxon>
        <taxon>Crustacea</taxon>
        <taxon>Branchiopoda</taxon>
        <taxon>Diplostraca</taxon>
        <taxon>Cladocera</taxon>
        <taxon>Anomopoda</taxon>
        <taxon>Daphniidae</taxon>
        <taxon>Daphnia</taxon>
    </lineage>
</organism>
<dbReference type="AlphaFoldDB" id="A0A8J2RS35"/>
<feature type="compositionally biased region" description="Basic residues" evidence="1">
    <location>
        <begin position="60"/>
        <end position="70"/>
    </location>
</feature>
<evidence type="ECO:0000256" key="1">
    <source>
        <dbReference type="SAM" id="MobiDB-lite"/>
    </source>
</evidence>